<dbReference type="InParanoid" id="A0A0C3JJ10"/>
<proteinExistence type="predicted"/>
<sequence length="177" mass="19412">MSVTEALLRTLVPFPKLLVAIAKRCSSATLHLLRCPFSLWNTSAQKWKREHSSEDNADPSRLPDIGAETFAMGTETVSSFLDKSCAVSSWPDVGVKPAAMLSAEGRGSNLSIPQPSGGAPPISIVLLPLDLWFWFISLDRPGIVKRSLGATRSHLHADDKEWIVFPQKFQNDVDNVT</sequence>
<dbReference type="OrthoDB" id="10543298at2759"/>
<gene>
    <name evidence="1" type="ORF">M404DRAFT_32204</name>
</gene>
<dbReference type="EMBL" id="KN832027">
    <property type="protein sequence ID" value="KIN97596.1"/>
    <property type="molecule type" value="Genomic_DNA"/>
</dbReference>
<evidence type="ECO:0000313" key="1">
    <source>
        <dbReference type="EMBL" id="KIN97596.1"/>
    </source>
</evidence>
<dbReference type="Proteomes" id="UP000054217">
    <property type="component" value="Unassembled WGS sequence"/>
</dbReference>
<organism evidence="1 2">
    <name type="scientific">Pisolithus tinctorius Marx 270</name>
    <dbReference type="NCBI Taxonomy" id="870435"/>
    <lineage>
        <taxon>Eukaryota</taxon>
        <taxon>Fungi</taxon>
        <taxon>Dikarya</taxon>
        <taxon>Basidiomycota</taxon>
        <taxon>Agaricomycotina</taxon>
        <taxon>Agaricomycetes</taxon>
        <taxon>Agaricomycetidae</taxon>
        <taxon>Boletales</taxon>
        <taxon>Sclerodermatineae</taxon>
        <taxon>Pisolithaceae</taxon>
        <taxon>Pisolithus</taxon>
    </lineage>
</organism>
<name>A0A0C3JJ10_PISTI</name>
<keyword evidence="2" id="KW-1185">Reference proteome</keyword>
<evidence type="ECO:0000313" key="2">
    <source>
        <dbReference type="Proteomes" id="UP000054217"/>
    </source>
</evidence>
<protein>
    <submittedName>
        <fullName evidence="1">Uncharacterized protein</fullName>
    </submittedName>
</protein>
<dbReference type="AlphaFoldDB" id="A0A0C3JJ10"/>
<reference evidence="1 2" key="1">
    <citation type="submission" date="2014-04" db="EMBL/GenBank/DDBJ databases">
        <authorList>
            <consortium name="DOE Joint Genome Institute"/>
            <person name="Kuo A."/>
            <person name="Kohler A."/>
            <person name="Costa M.D."/>
            <person name="Nagy L.G."/>
            <person name="Floudas D."/>
            <person name="Copeland A."/>
            <person name="Barry K.W."/>
            <person name="Cichocki N."/>
            <person name="Veneault-Fourrey C."/>
            <person name="LaButti K."/>
            <person name="Lindquist E.A."/>
            <person name="Lipzen A."/>
            <person name="Lundell T."/>
            <person name="Morin E."/>
            <person name="Murat C."/>
            <person name="Sun H."/>
            <person name="Tunlid A."/>
            <person name="Henrissat B."/>
            <person name="Grigoriev I.V."/>
            <person name="Hibbett D.S."/>
            <person name="Martin F."/>
            <person name="Nordberg H.P."/>
            <person name="Cantor M.N."/>
            <person name="Hua S.X."/>
        </authorList>
    </citation>
    <scope>NUCLEOTIDE SEQUENCE [LARGE SCALE GENOMIC DNA]</scope>
    <source>
        <strain evidence="1 2">Marx 270</strain>
    </source>
</reference>
<reference evidence="2" key="2">
    <citation type="submission" date="2015-01" db="EMBL/GenBank/DDBJ databases">
        <title>Evolutionary Origins and Diversification of the Mycorrhizal Mutualists.</title>
        <authorList>
            <consortium name="DOE Joint Genome Institute"/>
            <consortium name="Mycorrhizal Genomics Consortium"/>
            <person name="Kohler A."/>
            <person name="Kuo A."/>
            <person name="Nagy L.G."/>
            <person name="Floudas D."/>
            <person name="Copeland A."/>
            <person name="Barry K.W."/>
            <person name="Cichocki N."/>
            <person name="Veneault-Fourrey C."/>
            <person name="LaButti K."/>
            <person name="Lindquist E.A."/>
            <person name="Lipzen A."/>
            <person name="Lundell T."/>
            <person name="Morin E."/>
            <person name="Murat C."/>
            <person name="Riley R."/>
            <person name="Ohm R."/>
            <person name="Sun H."/>
            <person name="Tunlid A."/>
            <person name="Henrissat B."/>
            <person name="Grigoriev I.V."/>
            <person name="Hibbett D.S."/>
            <person name="Martin F."/>
        </authorList>
    </citation>
    <scope>NUCLEOTIDE SEQUENCE [LARGE SCALE GENOMIC DNA]</scope>
    <source>
        <strain evidence="2">Marx 270</strain>
    </source>
</reference>
<dbReference type="HOGENOM" id="CLU_1518485_0_0_1"/>
<accession>A0A0C3JJ10</accession>